<feature type="region of interest" description="Disordered" evidence="12">
    <location>
        <begin position="94"/>
        <end position="135"/>
    </location>
</feature>
<dbReference type="Pfam" id="PF00097">
    <property type="entry name" value="zf-C3HC4"/>
    <property type="match status" value="1"/>
</dbReference>
<comment type="catalytic activity">
    <reaction evidence="1">
        <text>S-ubiquitinyl-[E2 ubiquitin-conjugating enzyme]-L-cysteine + [acceptor protein]-L-lysine = [E2 ubiquitin-conjugating enzyme]-L-cysteine + N(6)-ubiquitinyl-[acceptor protein]-L-lysine.</text>
        <dbReference type="EC" id="2.3.2.27"/>
    </reaction>
</comment>
<dbReference type="InterPro" id="IPR013083">
    <property type="entry name" value="Znf_RING/FYVE/PHD"/>
</dbReference>
<dbReference type="OrthoDB" id="6270329at2759"/>
<keyword evidence="9" id="KW-0862">Zinc</keyword>
<comment type="pathway">
    <text evidence="3">Protein modification; protein ubiquitination.</text>
</comment>
<keyword evidence="16" id="KW-1185">Reference proteome</keyword>
<dbReference type="PANTHER" id="PTHR12313">
    <property type="entry name" value="E3 UBIQUITIN-PROTEIN LIGASE RNF5-RELATED"/>
    <property type="match status" value="1"/>
</dbReference>
<dbReference type="PROSITE" id="PS50089">
    <property type="entry name" value="ZF_RING_2"/>
    <property type="match status" value="1"/>
</dbReference>
<accession>A0A8T2U0N3</accession>
<dbReference type="PROSITE" id="PS00518">
    <property type="entry name" value="ZF_RING_1"/>
    <property type="match status" value="1"/>
</dbReference>
<comment type="subcellular location">
    <subcellularLocation>
        <location evidence="2">Endomembrane system</location>
    </subcellularLocation>
</comment>
<evidence type="ECO:0000256" key="11">
    <source>
        <dbReference type="PROSITE-ProRule" id="PRU00175"/>
    </source>
</evidence>
<feature type="compositionally biased region" description="Basic and acidic residues" evidence="12">
    <location>
        <begin position="94"/>
        <end position="108"/>
    </location>
</feature>
<dbReference type="GO" id="GO:0008270">
    <property type="term" value="F:zinc ion binding"/>
    <property type="evidence" value="ECO:0007669"/>
    <property type="project" value="UniProtKB-KW"/>
</dbReference>
<dbReference type="InterPro" id="IPR045103">
    <property type="entry name" value="RNF5/RNF185-like"/>
</dbReference>
<evidence type="ECO:0000256" key="6">
    <source>
        <dbReference type="ARBA" id="ARBA00022723"/>
    </source>
</evidence>
<organism evidence="15 16">
    <name type="scientific">Ceratopteris richardii</name>
    <name type="common">Triangle waterfern</name>
    <dbReference type="NCBI Taxonomy" id="49495"/>
    <lineage>
        <taxon>Eukaryota</taxon>
        <taxon>Viridiplantae</taxon>
        <taxon>Streptophyta</taxon>
        <taxon>Embryophyta</taxon>
        <taxon>Tracheophyta</taxon>
        <taxon>Polypodiopsida</taxon>
        <taxon>Polypodiidae</taxon>
        <taxon>Polypodiales</taxon>
        <taxon>Pteridineae</taxon>
        <taxon>Pteridaceae</taxon>
        <taxon>Parkerioideae</taxon>
        <taxon>Ceratopteris</taxon>
    </lineage>
</organism>
<dbReference type="GO" id="GO:0061630">
    <property type="term" value="F:ubiquitin protein ligase activity"/>
    <property type="evidence" value="ECO:0007669"/>
    <property type="project" value="UniProtKB-EC"/>
</dbReference>
<evidence type="ECO:0000256" key="7">
    <source>
        <dbReference type="ARBA" id="ARBA00022771"/>
    </source>
</evidence>
<name>A0A8T2U0N3_CERRI</name>
<dbReference type="EC" id="2.3.2.27" evidence="4"/>
<dbReference type="Gene3D" id="3.30.40.10">
    <property type="entry name" value="Zinc/RING finger domain, C3HC4 (zinc finger)"/>
    <property type="match status" value="1"/>
</dbReference>
<keyword evidence="13" id="KW-0812">Transmembrane</keyword>
<evidence type="ECO:0000313" key="15">
    <source>
        <dbReference type="EMBL" id="KAH7429641.1"/>
    </source>
</evidence>
<dbReference type="InterPro" id="IPR017907">
    <property type="entry name" value="Znf_RING_CS"/>
</dbReference>
<dbReference type="Proteomes" id="UP000825935">
    <property type="component" value="Chromosome 9"/>
</dbReference>
<evidence type="ECO:0000256" key="2">
    <source>
        <dbReference type="ARBA" id="ARBA00004308"/>
    </source>
</evidence>
<dbReference type="SUPFAM" id="SSF57850">
    <property type="entry name" value="RING/U-box"/>
    <property type="match status" value="1"/>
</dbReference>
<keyword evidence="10 13" id="KW-0472">Membrane</keyword>
<proteinExistence type="predicted"/>
<dbReference type="AlphaFoldDB" id="A0A8T2U0N3"/>
<evidence type="ECO:0000256" key="4">
    <source>
        <dbReference type="ARBA" id="ARBA00012483"/>
    </source>
</evidence>
<dbReference type="GO" id="GO:0005783">
    <property type="term" value="C:endoplasmic reticulum"/>
    <property type="evidence" value="ECO:0007669"/>
    <property type="project" value="InterPro"/>
</dbReference>
<evidence type="ECO:0000256" key="3">
    <source>
        <dbReference type="ARBA" id="ARBA00004906"/>
    </source>
</evidence>
<keyword evidence="8" id="KW-0833">Ubl conjugation pathway</keyword>
<keyword evidence="6" id="KW-0479">Metal-binding</keyword>
<sequence length="242" mass="26744">MAAIPTRRFHGGNLDISSLENEVSVSEDDSSATGCNFDCSICLEVSRDPVVTVCGHLFCWPCLHQWITIHSEQEVCPVCKACIADKIIPLYGRGKPDLTEPPAKKEQSIHIPNRPSPNQTLLSPRTPRTPRSASTHYQGVVQENYYPRSGYSSSYGPSPRYSSSSVATFGLFPALFGVHMTASPGHTTESSFGNVQSPLPLTMASFRNITSQQHPHNARQEFLLRWSLILLASFATLFFLLF</sequence>
<evidence type="ECO:0000256" key="12">
    <source>
        <dbReference type="SAM" id="MobiDB-lite"/>
    </source>
</evidence>
<dbReference type="GO" id="GO:0006511">
    <property type="term" value="P:ubiquitin-dependent protein catabolic process"/>
    <property type="evidence" value="ECO:0007669"/>
    <property type="project" value="InterPro"/>
</dbReference>
<dbReference type="InterPro" id="IPR018957">
    <property type="entry name" value="Znf_C3HC4_RING-type"/>
</dbReference>
<keyword evidence="5" id="KW-0808">Transferase</keyword>
<evidence type="ECO:0000313" key="16">
    <source>
        <dbReference type="Proteomes" id="UP000825935"/>
    </source>
</evidence>
<evidence type="ECO:0000256" key="13">
    <source>
        <dbReference type="SAM" id="Phobius"/>
    </source>
</evidence>
<evidence type="ECO:0000256" key="10">
    <source>
        <dbReference type="ARBA" id="ARBA00023136"/>
    </source>
</evidence>
<gene>
    <name evidence="15" type="ORF">KP509_09G059900</name>
</gene>
<protein>
    <recommendedName>
        <fullName evidence="4">RING-type E3 ubiquitin transferase</fullName>
        <ecNumber evidence="4">2.3.2.27</ecNumber>
    </recommendedName>
</protein>
<keyword evidence="13" id="KW-1133">Transmembrane helix</keyword>
<dbReference type="EMBL" id="CM035414">
    <property type="protein sequence ID" value="KAH7429641.1"/>
    <property type="molecule type" value="Genomic_DNA"/>
</dbReference>
<evidence type="ECO:0000256" key="8">
    <source>
        <dbReference type="ARBA" id="ARBA00022786"/>
    </source>
</evidence>
<dbReference type="SMART" id="SM00184">
    <property type="entry name" value="RING"/>
    <property type="match status" value="1"/>
</dbReference>
<evidence type="ECO:0000256" key="9">
    <source>
        <dbReference type="ARBA" id="ARBA00022833"/>
    </source>
</evidence>
<evidence type="ECO:0000259" key="14">
    <source>
        <dbReference type="PROSITE" id="PS50089"/>
    </source>
</evidence>
<feature type="transmembrane region" description="Helical" evidence="13">
    <location>
        <begin position="222"/>
        <end position="241"/>
    </location>
</feature>
<evidence type="ECO:0000256" key="5">
    <source>
        <dbReference type="ARBA" id="ARBA00022679"/>
    </source>
</evidence>
<dbReference type="InterPro" id="IPR001841">
    <property type="entry name" value="Znf_RING"/>
</dbReference>
<keyword evidence="7 11" id="KW-0863">Zinc-finger</keyword>
<evidence type="ECO:0000256" key="1">
    <source>
        <dbReference type="ARBA" id="ARBA00000900"/>
    </source>
</evidence>
<reference evidence="15" key="1">
    <citation type="submission" date="2021-08" db="EMBL/GenBank/DDBJ databases">
        <title>WGS assembly of Ceratopteris richardii.</title>
        <authorList>
            <person name="Marchant D.B."/>
            <person name="Chen G."/>
            <person name="Jenkins J."/>
            <person name="Shu S."/>
            <person name="Leebens-Mack J."/>
            <person name="Grimwood J."/>
            <person name="Schmutz J."/>
            <person name="Soltis P."/>
            <person name="Soltis D."/>
            <person name="Chen Z.-H."/>
        </authorList>
    </citation>
    <scope>NUCLEOTIDE SEQUENCE</scope>
    <source>
        <strain evidence="15">Whitten #5841</strain>
        <tissue evidence="15">Leaf</tissue>
    </source>
</reference>
<feature type="domain" description="RING-type" evidence="14">
    <location>
        <begin position="39"/>
        <end position="80"/>
    </location>
</feature>
<comment type="caution">
    <text evidence="15">The sequence shown here is derived from an EMBL/GenBank/DDBJ whole genome shotgun (WGS) entry which is preliminary data.</text>
</comment>